<dbReference type="PROSITE" id="PS51171">
    <property type="entry name" value="PREPHENATE_DEHYDR_3"/>
    <property type="match status" value="1"/>
</dbReference>
<keyword evidence="6" id="KW-0456">Lyase</keyword>
<dbReference type="GO" id="GO:0004664">
    <property type="term" value="F:prephenate dehydratase activity"/>
    <property type="evidence" value="ECO:0007669"/>
    <property type="project" value="UniProtKB-EC"/>
</dbReference>
<sequence length="279" mass="31141">MTRVSFQGERGAYSEAASISFFGNTIDTIPCTTFADALKNTENDMSDYSVLPVENSLEGSVGESNDLLVTVNLDVVGEIYHRIRHCLIGTGSLENIDTVYSHTQALGQCRKFIQENSLKTIPSYDTAGSVKIIKDLNKNNVACIASKNAAEIFGVPVIKQGIEDNRNNYTRFLVLSKESNEDSLMSKQNDSSKKKTSIIFSVKHEAGALYQIIKEFATYKINLTKIESRPNKNTAWEYNFYVDFEGSQDDSMIKEMLQKIKGNSSFLKILGTYPMTNLD</sequence>
<dbReference type="EMBL" id="UINC01005940">
    <property type="protein sequence ID" value="SVA24498.1"/>
    <property type="molecule type" value="Genomic_DNA"/>
</dbReference>
<dbReference type="CDD" id="cd13631">
    <property type="entry name" value="PBP2_Ct-PDT_like"/>
    <property type="match status" value="1"/>
</dbReference>
<feature type="domain" description="Prephenate dehydratase" evidence="8">
    <location>
        <begin position="3"/>
        <end position="177"/>
    </location>
</feature>
<dbReference type="PROSITE" id="PS00858">
    <property type="entry name" value="PREPHENATE_DEHYDR_2"/>
    <property type="match status" value="1"/>
</dbReference>
<dbReference type="AlphaFoldDB" id="A0A381UAA4"/>
<dbReference type="PANTHER" id="PTHR21022">
    <property type="entry name" value="PREPHENATE DEHYDRATASE P PROTEIN"/>
    <property type="match status" value="1"/>
</dbReference>
<dbReference type="SUPFAM" id="SSF53850">
    <property type="entry name" value="Periplasmic binding protein-like II"/>
    <property type="match status" value="1"/>
</dbReference>
<dbReference type="CDD" id="cd04905">
    <property type="entry name" value="ACT_CM-PDT"/>
    <property type="match status" value="1"/>
</dbReference>
<evidence type="ECO:0000256" key="4">
    <source>
        <dbReference type="ARBA" id="ARBA00023141"/>
    </source>
</evidence>
<protein>
    <recommendedName>
        <fullName evidence="2">prephenate dehydratase</fullName>
        <ecNumber evidence="2">4.2.1.51</ecNumber>
    </recommendedName>
</protein>
<dbReference type="SUPFAM" id="SSF55021">
    <property type="entry name" value="ACT-like"/>
    <property type="match status" value="1"/>
</dbReference>
<reference evidence="10" key="1">
    <citation type="submission" date="2018-05" db="EMBL/GenBank/DDBJ databases">
        <authorList>
            <person name="Lanie J.A."/>
            <person name="Ng W.-L."/>
            <person name="Kazmierczak K.M."/>
            <person name="Andrzejewski T.M."/>
            <person name="Davidsen T.M."/>
            <person name="Wayne K.J."/>
            <person name="Tettelin H."/>
            <person name="Glass J.I."/>
            <person name="Rusch D."/>
            <person name="Podicherti R."/>
            <person name="Tsui H.-C.T."/>
            <person name="Winkler M.E."/>
        </authorList>
    </citation>
    <scope>NUCLEOTIDE SEQUENCE</scope>
</reference>
<dbReference type="InterPro" id="IPR018528">
    <property type="entry name" value="Preph_deHydtase_CS"/>
</dbReference>
<comment type="catalytic activity">
    <reaction evidence="7">
        <text>prephenate + H(+) = 3-phenylpyruvate + CO2 + H2O</text>
        <dbReference type="Rhea" id="RHEA:21648"/>
        <dbReference type="ChEBI" id="CHEBI:15377"/>
        <dbReference type="ChEBI" id="CHEBI:15378"/>
        <dbReference type="ChEBI" id="CHEBI:16526"/>
        <dbReference type="ChEBI" id="CHEBI:18005"/>
        <dbReference type="ChEBI" id="CHEBI:29934"/>
        <dbReference type="EC" id="4.2.1.51"/>
    </reaction>
</comment>
<keyword evidence="4" id="KW-0057">Aromatic amino acid biosynthesis</keyword>
<evidence type="ECO:0000313" key="10">
    <source>
        <dbReference type="EMBL" id="SVA24498.1"/>
    </source>
</evidence>
<evidence type="ECO:0000256" key="5">
    <source>
        <dbReference type="ARBA" id="ARBA00023222"/>
    </source>
</evidence>
<dbReference type="EC" id="4.2.1.51" evidence="2"/>
<dbReference type="InterPro" id="IPR002912">
    <property type="entry name" value="ACT_dom"/>
</dbReference>
<feature type="domain" description="ACT" evidence="9">
    <location>
        <begin position="197"/>
        <end position="274"/>
    </location>
</feature>
<dbReference type="GO" id="GO:0009094">
    <property type="term" value="P:L-phenylalanine biosynthetic process"/>
    <property type="evidence" value="ECO:0007669"/>
    <property type="project" value="UniProtKB-KW"/>
</dbReference>
<dbReference type="InterPro" id="IPR045865">
    <property type="entry name" value="ACT-like_dom_sf"/>
</dbReference>
<evidence type="ECO:0000259" key="8">
    <source>
        <dbReference type="PROSITE" id="PS51171"/>
    </source>
</evidence>
<dbReference type="GO" id="GO:0005737">
    <property type="term" value="C:cytoplasm"/>
    <property type="evidence" value="ECO:0007669"/>
    <property type="project" value="TreeGrafter"/>
</dbReference>
<evidence type="ECO:0000256" key="1">
    <source>
        <dbReference type="ARBA" id="ARBA00004741"/>
    </source>
</evidence>
<evidence type="ECO:0000256" key="7">
    <source>
        <dbReference type="ARBA" id="ARBA00047848"/>
    </source>
</evidence>
<dbReference type="FunFam" id="3.30.70.260:FF:000012">
    <property type="entry name" value="Prephenate dehydratase"/>
    <property type="match status" value="1"/>
</dbReference>
<proteinExistence type="predicted"/>
<evidence type="ECO:0000256" key="2">
    <source>
        <dbReference type="ARBA" id="ARBA00013147"/>
    </source>
</evidence>
<dbReference type="PANTHER" id="PTHR21022:SF19">
    <property type="entry name" value="PREPHENATE DEHYDRATASE-RELATED"/>
    <property type="match status" value="1"/>
</dbReference>
<name>A0A381UAA4_9ZZZZ</name>
<evidence type="ECO:0000256" key="6">
    <source>
        <dbReference type="ARBA" id="ARBA00023239"/>
    </source>
</evidence>
<dbReference type="Gene3D" id="3.30.70.260">
    <property type="match status" value="1"/>
</dbReference>
<keyword evidence="3" id="KW-0028">Amino-acid biosynthesis</keyword>
<dbReference type="PROSITE" id="PS51671">
    <property type="entry name" value="ACT"/>
    <property type="match status" value="1"/>
</dbReference>
<organism evidence="10">
    <name type="scientific">marine metagenome</name>
    <dbReference type="NCBI Taxonomy" id="408172"/>
    <lineage>
        <taxon>unclassified sequences</taxon>
        <taxon>metagenomes</taxon>
        <taxon>ecological metagenomes</taxon>
    </lineage>
</organism>
<gene>
    <name evidence="10" type="ORF">METZ01_LOCUS77352</name>
</gene>
<dbReference type="InterPro" id="IPR001086">
    <property type="entry name" value="Preph_deHydtase"/>
</dbReference>
<dbReference type="NCBIfam" id="NF008865">
    <property type="entry name" value="PRK11898.1"/>
    <property type="match status" value="1"/>
</dbReference>
<evidence type="ECO:0000259" key="9">
    <source>
        <dbReference type="PROSITE" id="PS51671"/>
    </source>
</evidence>
<accession>A0A381UAA4</accession>
<keyword evidence="5" id="KW-0584">Phenylalanine biosynthesis</keyword>
<evidence type="ECO:0000256" key="3">
    <source>
        <dbReference type="ARBA" id="ARBA00022605"/>
    </source>
</evidence>
<comment type="pathway">
    <text evidence="1">Amino-acid biosynthesis; L-phenylalanine biosynthesis; phenylpyruvate from prephenate: step 1/1.</text>
</comment>
<dbReference type="Gene3D" id="3.40.190.10">
    <property type="entry name" value="Periplasmic binding protein-like II"/>
    <property type="match status" value="2"/>
</dbReference>
<dbReference type="PROSITE" id="PS00857">
    <property type="entry name" value="PREPHENATE_DEHYDR_1"/>
    <property type="match status" value="1"/>
</dbReference>
<dbReference type="Pfam" id="PF00800">
    <property type="entry name" value="PDT"/>
    <property type="match status" value="1"/>
</dbReference>